<comment type="caution">
    <text evidence="1">The sequence shown here is derived from an EMBL/GenBank/DDBJ whole genome shotgun (WGS) entry which is preliminary data.</text>
</comment>
<organism evidence="1 2">
    <name type="scientific">Agrobacterium deltaense NCPPB 1641</name>
    <dbReference type="NCBI Taxonomy" id="1183425"/>
    <lineage>
        <taxon>Bacteria</taxon>
        <taxon>Pseudomonadati</taxon>
        <taxon>Pseudomonadota</taxon>
        <taxon>Alphaproteobacteria</taxon>
        <taxon>Hyphomicrobiales</taxon>
        <taxon>Rhizobiaceae</taxon>
        <taxon>Rhizobium/Agrobacterium group</taxon>
        <taxon>Agrobacterium</taxon>
    </lineage>
</organism>
<dbReference type="AlphaFoldDB" id="A0A1S7TSI2"/>
<keyword evidence="2" id="KW-1185">Reference proteome</keyword>
<proteinExistence type="predicted"/>
<name>A0A1S7TSI2_9HYPH</name>
<dbReference type="Proteomes" id="UP000192140">
    <property type="component" value="Unassembled WGS sequence"/>
</dbReference>
<dbReference type="EMBL" id="FCNP01000030">
    <property type="protein sequence ID" value="CVI57568.1"/>
    <property type="molecule type" value="Genomic_DNA"/>
</dbReference>
<sequence length="56" mass="6265">MEACTTSHFWGRFAQNRDDDVRLIPPIYVKPFVKRQKNDAADAAAIAGAALRPNIH</sequence>
<accession>A0A1S7TSI2</accession>
<gene>
    <name evidence="1" type="ORF">AGR7A_Lc10263</name>
</gene>
<evidence type="ECO:0000313" key="1">
    <source>
        <dbReference type="EMBL" id="CVI57568.1"/>
    </source>
</evidence>
<evidence type="ECO:0008006" key="3">
    <source>
        <dbReference type="Google" id="ProtNLM"/>
    </source>
</evidence>
<reference evidence="1" key="1">
    <citation type="submission" date="2016-01" db="EMBL/GenBank/DDBJ databases">
        <authorList>
            <person name="Regsiter A."/>
            <person name="william w."/>
        </authorList>
    </citation>
    <scope>NUCLEOTIDE SEQUENCE</scope>
    <source>
        <strain evidence="1">NCPPB 1641</strain>
    </source>
</reference>
<evidence type="ECO:0000313" key="2">
    <source>
        <dbReference type="Proteomes" id="UP000192140"/>
    </source>
</evidence>
<protein>
    <recommendedName>
        <fullName evidence="3">Transposase</fullName>
    </recommendedName>
</protein>